<gene>
    <name evidence="2" type="ORF">D7D52_17065</name>
</gene>
<proteinExistence type="predicted"/>
<keyword evidence="3" id="KW-1185">Reference proteome</keyword>
<organism evidence="2 3">
    <name type="scientific">Nocardia yunnanensis</name>
    <dbReference type="NCBI Taxonomy" id="2382165"/>
    <lineage>
        <taxon>Bacteria</taxon>
        <taxon>Bacillati</taxon>
        <taxon>Actinomycetota</taxon>
        <taxon>Actinomycetes</taxon>
        <taxon>Mycobacteriales</taxon>
        <taxon>Nocardiaceae</taxon>
        <taxon>Nocardia</taxon>
    </lineage>
</organism>
<evidence type="ECO:0000256" key="1">
    <source>
        <dbReference type="SAM" id="MobiDB-lite"/>
    </source>
</evidence>
<sequence length="123" mass="12872">MVAATETAYTWTPGPDRDSAAGVERASGLLTQQYRAQLGATASGLAAVPAGVWARWASAHATITATAVITPDNHPSDTAQTRQRVVALTQKTNGTSEPERRSVLYVTASATPGGWRVSLIAPR</sequence>
<protein>
    <submittedName>
        <fullName evidence="2">Uncharacterized protein</fullName>
    </submittedName>
</protein>
<dbReference type="OrthoDB" id="4558399at2"/>
<reference evidence="2 3" key="1">
    <citation type="submission" date="2018-09" db="EMBL/GenBank/DDBJ databases">
        <title>Nocardia yunnanensis sp. nov., an actinomycete isolated from a soil sample.</title>
        <authorList>
            <person name="Zhang J."/>
        </authorList>
    </citation>
    <scope>NUCLEOTIDE SEQUENCE [LARGE SCALE GENOMIC DNA]</scope>
    <source>
        <strain evidence="2 3">CFHS0054</strain>
    </source>
</reference>
<dbReference type="KEGG" id="nyu:D7D52_17065"/>
<accession>A0A386ZCG6</accession>
<feature type="region of interest" description="Disordered" evidence="1">
    <location>
        <begin position="1"/>
        <end position="20"/>
    </location>
</feature>
<dbReference type="Proteomes" id="UP000267164">
    <property type="component" value="Chromosome"/>
</dbReference>
<evidence type="ECO:0000313" key="2">
    <source>
        <dbReference type="EMBL" id="AYF75300.1"/>
    </source>
</evidence>
<evidence type="ECO:0000313" key="3">
    <source>
        <dbReference type="Proteomes" id="UP000267164"/>
    </source>
</evidence>
<dbReference type="EMBL" id="CP032568">
    <property type="protein sequence ID" value="AYF75300.1"/>
    <property type="molecule type" value="Genomic_DNA"/>
</dbReference>
<name>A0A386ZCG6_9NOCA</name>
<dbReference type="AlphaFoldDB" id="A0A386ZCG6"/>